<organism evidence="1 2">
    <name type="scientific">Streptomyces pratisoli</name>
    <dbReference type="NCBI Taxonomy" id="3139917"/>
    <lineage>
        <taxon>Bacteria</taxon>
        <taxon>Bacillati</taxon>
        <taxon>Actinomycetota</taxon>
        <taxon>Actinomycetes</taxon>
        <taxon>Kitasatosporales</taxon>
        <taxon>Streptomycetaceae</taxon>
        <taxon>Streptomyces</taxon>
    </lineage>
</organism>
<gene>
    <name evidence="1" type="ORF">WKI58_34320</name>
</gene>
<name>A0ACC6QTI2_9ACTN</name>
<protein>
    <submittedName>
        <fullName evidence="1">SMP-30/gluconolactonase/LRE family protein</fullName>
        <ecNumber evidence="1">3.1.1.99</ecNumber>
    </submittedName>
</protein>
<dbReference type="Proteomes" id="UP001375539">
    <property type="component" value="Unassembled WGS sequence"/>
</dbReference>
<keyword evidence="1" id="KW-0378">Hydrolase</keyword>
<sequence>MTAPTVLATDRLELGEGIRWTDGRAVLTDILTGRLLSAPGDPAAPHGLITQLPCPLGAVAPVEGRPGHWIAAAGTGVCRIDDAGRPDWIARPEDGAPVPMRMNDGVADPHGRFWAGSMAYEATEDAGSLYRVDRDGSVTRVLRDITVPNGPAFSHDGTLMYLADSARGIVRRYPVDPATGDLGEPERFVTFGTGSPDGMTTDSEGGLWTAVWGTGQAHRYHPDGTLDRTVELPAAQPAGLCLGGPDGRTLLVTSARIGLPRPRPLDGAVFAFRVDVPGAPAAPYRPADATDPDRADSAAADSVAAGGSAAGACASTRDLLP</sequence>
<comment type="caution">
    <text evidence="1">The sequence shown here is derived from an EMBL/GenBank/DDBJ whole genome shotgun (WGS) entry which is preliminary data.</text>
</comment>
<reference evidence="1" key="1">
    <citation type="submission" date="2024-03" db="EMBL/GenBank/DDBJ databases">
        <title>Novel Streptomyces species of biotechnological and ecological value are a feature of Machair soil.</title>
        <authorList>
            <person name="Prole J.R."/>
            <person name="Goodfellow M."/>
            <person name="Allenby N."/>
            <person name="Ward A.C."/>
        </authorList>
    </citation>
    <scope>NUCLEOTIDE SEQUENCE</scope>
    <source>
        <strain evidence="1">MS1.AVA.4</strain>
    </source>
</reference>
<accession>A0ACC6QTI2</accession>
<keyword evidence="2" id="KW-1185">Reference proteome</keyword>
<evidence type="ECO:0000313" key="2">
    <source>
        <dbReference type="Proteomes" id="UP001375539"/>
    </source>
</evidence>
<evidence type="ECO:0000313" key="1">
    <source>
        <dbReference type="EMBL" id="MEJ8661529.1"/>
    </source>
</evidence>
<proteinExistence type="predicted"/>
<dbReference type="EMBL" id="JBBKAI010000002">
    <property type="protein sequence ID" value="MEJ8661529.1"/>
    <property type="molecule type" value="Genomic_DNA"/>
</dbReference>
<dbReference type="EC" id="3.1.1.99" evidence="1"/>